<accession>A0A2W1CMY3</accession>
<name>A0A2W1CMY3_HELAM</name>
<feature type="region of interest" description="Disordered" evidence="1">
    <location>
        <begin position="48"/>
        <end position="68"/>
    </location>
</feature>
<dbReference type="EMBL" id="NHMN01024363">
    <property type="protein sequence ID" value="PZC87411.1"/>
    <property type="molecule type" value="Genomic_DNA"/>
</dbReference>
<dbReference type="Proteomes" id="UP000249218">
    <property type="component" value="Unassembled WGS sequence"/>
</dbReference>
<comment type="caution">
    <text evidence="3">The sequence shown here is derived from an EMBL/GenBank/DDBJ whole genome shotgun (WGS) entry which is preliminary data.</text>
</comment>
<reference evidence="3 4" key="1">
    <citation type="journal article" date="2017" name="BMC Biol.">
        <title>Genomic innovations, transcriptional plasticity and gene loss underlying the evolution and divergence of two highly polyphagous and invasive Helicoverpa pest species.</title>
        <authorList>
            <person name="Pearce S.L."/>
            <person name="Clarke D.F."/>
            <person name="East P.D."/>
            <person name="Elfekih S."/>
            <person name="Gordon K.H."/>
            <person name="Jermiin L.S."/>
            <person name="McGaughran A."/>
            <person name="Oakeshott J.G."/>
            <person name="Papanikolaou A."/>
            <person name="Perera O.P."/>
            <person name="Rane R.V."/>
            <person name="Richards S."/>
            <person name="Tay W.T."/>
            <person name="Walsh T.K."/>
            <person name="Anderson A."/>
            <person name="Anderson C.J."/>
            <person name="Asgari S."/>
            <person name="Board P.G."/>
            <person name="Bretschneider A."/>
            <person name="Campbell P.M."/>
            <person name="Chertemps T."/>
            <person name="Christeller J.T."/>
            <person name="Coppin C.W."/>
            <person name="Downes S.J."/>
            <person name="Duan G."/>
            <person name="Farnsworth C.A."/>
            <person name="Good R.T."/>
            <person name="Han L.B."/>
            <person name="Han Y.C."/>
            <person name="Hatje K."/>
            <person name="Horne I."/>
            <person name="Huang Y.P."/>
            <person name="Hughes D.S."/>
            <person name="Jacquin-Joly E."/>
            <person name="James W."/>
            <person name="Jhangiani S."/>
            <person name="Kollmar M."/>
            <person name="Kuwar S.S."/>
            <person name="Li S."/>
            <person name="Liu N.Y."/>
            <person name="Maibeche M.T."/>
            <person name="Miller J.R."/>
            <person name="Montagne N."/>
            <person name="Perry T."/>
            <person name="Qu J."/>
            <person name="Song S.V."/>
            <person name="Sutton G.G."/>
            <person name="Vogel H."/>
            <person name="Walenz B.P."/>
            <person name="Xu W."/>
            <person name="Zhang H.J."/>
            <person name="Zou Z."/>
            <person name="Batterham P."/>
            <person name="Edwards O.R."/>
            <person name="Feyereisen R."/>
            <person name="Gibbs R.A."/>
            <person name="Heckel D.G."/>
            <person name="McGrath A."/>
            <person name="Robin C."/>
            <person name="Scherer S.E."/>
            <person name="Worley K.C."/>
            <person name="Wu Y.D."/>
        </authorList>
    </citation>
    <scope>NUCLEOTIDE SEQUENCE [LARGE SCALE GENOMIC DNA]</scope>
    <source>
        <strain evidence="3">Harm_GR_Male_#8</strain>
        <tissue evidence="3">Whole organism</tissue>
    </source>
</reference>
<evidence type="ECO:0000313" key="3">
    <source>
        <dbReference type="EMBL" id="PZC87411.1"/>
    </source>
</evidence>
<feature type="compositionally biased region" description="Polar residues" evidence="1">
    <location>
        <begin position="1"/>
        <end position="13"/>
    </location>
</feature>
<sequence length="117" mass="13549">MPKPKQTSASPEATTPKKKTKRTTKNVRPRQRRITLSRQIQMILSQLQKGKALRQSENDHVKEEEKGDRFARINMEVKHRAICEPQNPFTKKTAHTQTYPTKLIPASPRKACCFYCT</sequence>
<dbReference type="AlphaFoldDB" id="A0A2W1CMY3"/>
<feature type="region of interest" description="Disordered" evidence="1">
    <location>
        <begin position="1"/>
        <end position="34"/>
    </location>
</feature>
<feature type="compositionally biased region" description="Basic and acidic residues" evidence="1">
    <location>
        <begin position="54"/>
        <end position="68"/>
    </location>
</feature>
<feature type="compositionally biased region" description="Basic residues" evidence="1">
    <location>
        <begin position="16"/>
        <end position="34"/>
    </location>
</feature>
<reference evidence="3" key="2">
    <citation type="submission" date="2017-05" db="EMBL/GenBank/DDBJ databases">
        <authorList>
            <person name="Song R."/>
            <person name="Chenine A.L."/>
            <person name="Ruprecht R.M."/>
        </authorList>
    </citation>
    <scope>NUCLEOTIDE SEQUENCE</scope>
    <source>
        <strain evidence="3">Harm_GR_Male_#8</strain>
        <tissue evidence="3">Whole organism</tissue>
    </source>
</reference>
<organism evidence="3 4">
    <name type="scientific">Helicoverpa armigera</name>
    <name type="common">Cotton bollworm</name>
    <name type="synonym">Heliothis armigera</name>
    <dbReference type="NCBI Taxonomy" id="29058"/>
    <lineage>
        <taxon>Eukaryota</taxon>
        <taxon>Metazoa</taxon>
        <taxon>Ecdysozoa</taxon>
        <taxon>Arthropoda</taxon>
        <taxon>Hexapoda</taxon>
        <taxon>Insecta</taxon>
        <taxon>Pterygota</taxon>
        <taxon>Neoptera</taxon>
        <taxon>Endopterygota</taxon>
        <taxon>Lepidoptera</taxon>
        <taxon>Glossata</taxon>
        <taxon>Ditrysia</taxon>
        <taxon>Noctuoidea</taxon>
        <taxon>Noctuidae</taxon>
        <taxon>Heliothinae</taxon>
        <taxon>Helicoverpa</taxon>
    </lineage>
</organism>
<protein>
    <submittedName>
        <fullName evidence="3">Uncharacterized protein</fullName>
    </submittedName>
</protein>
<evidence type="ECO:0000256" key="1">
    <source>
        <dbReference type="SAM" id="MobiDB-lite"/>
    </source>
</evidence>
<gene>
    <name evidence="3" type="primary">HaOG216858</name>
    <name evidence="2" type="synonym">HaOG216458</name>
    <name evidence="2" type="ORF">B5X24_HaOG216458</name>
    <name evidence="3" type="ORF">B5X24_HaOG216858</name>
</gene>
<evidence type="ECO:0000313" key="4">
    <source>
        <dbReference type="Proteomes" id="UP000249218"/>
    </source>
</evidence>
<dbReference type="EMBL" id="NHMN01024249">
    <property type="protein sequence ID" value="PZC87392.1"/>
    <property type="molecule type" value="Genomic_DNA"/>
</dbReference>
<proteinExistence type="predicted"/>
<evidence type="ECO:0000313" key="2">
    <source>
        <dbReference type="EMBL" id="PZC87392.1"/>
    </source>
</evidence>
<keyword evidence="4" id="KW-1185">Reference proteome</keyword>